<feature type="region of interest" description="Disordered" evidence="1">
    <location>
        <begin position="1"/>
        <end position="98"/>
    </location>
</feature>
<feature type="compositionally biased region" description="Acidic residues" evidence="1">
    <location>
        <begin position="88"/>
        <end position="98"/>
    </location>
</feature>
<dbReference type="OrthoDB" id="1743623at2759"/>
<organism evidence="2 3">
    <name type="scientific">Striga asiatica</name>
    <name type="common">Asiatic witchweed</name>
    <name type="synonym">Buchnera asiatica</name>
    <dbReference type="NCBI Taxonomy" id="4170"/>
    <lineage>
        <taxon>Eukaryota</taxon>
        <taxon>Viridiplantae</taxon>
        <taxon>Streptophyta</taxon>
        <taxon>Embryophyta</taxon>
        <taxon>Tracheophyta</taxon>
        <taxon>Spermatophyta</taxon>
        <taxon>Magnoliopsida</taxon>
        <taxon>eudicotyledons</taxon>
        <taxon>Gunneridae</taxon>
        <taxon>Pentapetalae</taxon>
        <taxon>asterids</taxon>
        <taxon>lamiids</taxon>
        <taxon>Lamiales</taxon>
        <taxon>Orobanchaceae</taxon>
        <taxon>Buchnereae</taxon>
        <taxon>Striga</taxon>
    </lineage>
</organism>
<keyword evidence="3" id="KW-1185">Reference proteome</keyword>
<sequence length="284" mass="31652">MEIYIELRDEGQYVPTSNNETSESGDDSEMSDKTHNEGGDKIVDKGDKVSDRSDDGDNSDFGIRSKSSGRSDDADFDHNVDKYVDLGSEPDSDSGEEDLVEAPLDFQEYCSYNETISQMETAFNPVNICDPTVSLEMFSGTREEFNKGVQSHATKSKKSVKLKNNGNIRVHVVCDSKGLLSEGYLSKSQADPKRKVTTLEVLDGNPDSHYEKLWDYAQQLKDTNPGSTVILDVEEDDGAPRFSKFNVNSTGWWVSLDWTPQGVDPNNNIYPLAYVLVSREARDT</sequence>
<dbReference type="EMBL" id="BKCP01005295">
    <property type="protein sequence ID" value="GER37216.1"/>
    <property type="molecule type" value="Genomic_DNA"/>
</dbReference>
<dbReference type="Proteomes" id="UP000325081">
    <property type="component" value="Unassembled WGS sequence"/>
</dbReference>
<gene>
    <name evidence="2" type="ORF">STAS_13618</name>
</gene>
<feature type="compositionally biased region" description="Basic and acidic residues" evidence="1">
    <location>
        <begin position="1"/>
        <end position="11"/>
    </location>
</feature>
<reference evidence="3" key="1">
    <citation type="journal article" date="2019" name="Curr. Biol.">
        <title>Genome Sequence of Striga asiatica Provides Insight into the Evolution of Plant Parasitism.</title>
        <authorList>
            <person name="Yoshida S."/>
            <person name="Kim S."/>
            <person name="Wafula E.K."/>
            <person name="Tanskanen J."/>
            <person name="Kim Y.M."/>
            <person name="Honaas L."/>
            <person name="Yang Z."/>
            <person name="Spallek T."/>
            <person name="Conn C.E."/>
            <person name="Ichihashi Y."/>
            <person name="Cheong K."/>
            <person name="Cui S."/>
            <person name="Der J.P."/>
            <person name="Gundlach H."/>
            <person name="Jiao Y."/>
            <person name="Hori C."/>
            <person name="Ishida J.K."/>
            <person name="Kasahara H."/>
            <person name="Kiba T."/>
            <person name="Kim M.S."/>
            <person name="Koo N."/>
            <person name="Laohavisit A."/>
            <person name="Lee Y.H."/>
            <person name="Lumba S."/>
            <person name="McCourt P."/>
            <person name="Mortimer J.C."/>
            <person name="Mutuku J.M."/>
            <person name="Nomura T."/>
            <person name="Sasaki-Sekimoto Y."/>
            <person name="Seto Y."/>
            <person name="Wang Y."/>
            <person name="Wakatake T."/>
            <person name="Sakakibara H."/>
            <person name="Demura T."/>
            <person name="Yamaguchi S."/>
            <person name="Yoneyama K."/>
            <person name="Manabe R.I."/>
            <person name="Nelson D.C."/>
            <person name="Schulman A.H."/>
            <person name="Timko M.P."/>
            <person name="dePamphilis C.W."/>
            <person name="Choi D."/>
            <person name="Shirasu K."/>
        </authorList>
    </citation>
    <scope>NUCLEOTIDE SEQUENCE [LARGE SCALE GENOMIC DNA]</scope>
    <source>
        <strain evidence="3">cv. UVA1</strain>
    </source>
</reference>
<accession>A0A5A7PX04</accession>
<evidence type="ECO:0000313" key="2">
    <source>
        <dbReference type="EMBL" id="GER37216.1"/>
    </source>
</evidence>
<name>A0A5A7PX04_STRAF</name>
<comment type="caution">
    <text evidence="2">The sequence shown here is derived from an EMBL/GenBank/DDBJ whole genome shotgun (WGS) entry which is preliminary data.</text>
</comment>
<feature type="compositionally biased region" description="Basic and acidic residues" evidence="1">
    <location>
        <begin position="69"/>
        <end position="84"/>
    </location>
</feature>
<dbReference type="PANTHER" id="PTHR31973">
    <property type="entry name" value="POLYPROTEIN, PUTATIVE-RELATED"/>
    <property type="match status" value="1"/>
</dbReference>
<evidence type="ECO:0000256" key="1">
    <source>
        <dbReference type="SAM" id="MobiDB-lite"/>
    </source>
</evidence>
<dbReference type="PANTHER" id="PTHR31973:SF197">
    <property type="entry name" value="SWIM-TYPE DOMAIN-CONTAINING PROTEIN"/>
    <property type="match status" value="1"/>
</dbReference>
<protein>
    <submittedName>
        <fullName evidence="2">Transposon protein</fullName>
    </submittedName>
</protein>
<feature type="compositionally biased region" description="Basic and acidic residues" evidence="1">
    <location>
        <begin position="30"/>
        <end position="55"/>
    </location>
</feature>
<dbReference type="AlphaFoldDB" id="A0A5A7PX04"/>
<proteinExistence type="predicted"/>
<evidence type="ECO:0000313" key="3">
    <source>
        <dbReference type="Proteomes" id="UP000325081"/>
    </source>
</evidence>